<evidence type="ECO:0000256" key="9">
    <source>
        <dbReference type="SAM" id="MobiDB-lite"/>
    </source>
</evidence>
<dbReference type="Pfam" id="PF00069">
    <property type="entry name" value="Pkinase"/>
    <property type="match status" value="1"/>
</dbReference>
<evidence type="ECO:0000256" key="3">
    <source>
        <dbReference type="ARBA" id="ARBA00022527"/>
    </source>
</evidence>
<evidence type="ECO:0000256" key="5">
    <source>
        <dbReference type="ARBA" id="ARBA00022741"/>
    </source>
</evidence>
<feature type="compositionally biased region" description="Low complexity" evidence="9">
    <location>
        <begin position="114"/>
        <end position="131"/>
    </location>
</feature>
<dbReference type="GO" id="GO:0008353">
    <property type="term" value="F:RNA polymerase II CTD heptapeptide repeat kinase activity"/>
    <property type="evidence" value="ECO:0007669"/>
    <property type="project" value="UniProtKB-EC"/>
</dbReference>
<dbReference type="STRING" id="1071380.I2H7H8"/>
<keyword evidence="6" id="KW-0418">Kinase</keyword>
<dbReference type="RefSeq" id="XP_004181849.1">
    <property type="nucleotide sequence ID" value="XM_004181801.1"/>
</dbReference>
<dbReference type="HOGENOM" id="CLU_000288_181_1_1"/>
<evidence type="ECO:0000256" key="2">
    <source>
        <dbReference type="ARBA" id="ARBA00012409"/>
    </source>
</evidence>
<feature type="compositionally biased region" description="Basic residues" evidence="9">
    <location>
        <begin position="34"/>
        <end position="47"/>
    </location>
</feature>
<dbReference type="GO" id="GO:0031124">
    <property type="term" value="P:mRNA 3'-end processing"/>
    <property type="evidence" value="ECO:0007669"/>
    <property type="project" value="EnsemblFungi"/>
</dbReference>
<feature type="compositionally biased region" description="Polar residues" evidence="9">
    <location>
        <begin position="220"/>
        <end position="235"/>
    </location>
</feature>
<feature type="compositionally biased region" description="Low complexity" evidence="9">
    <location>
        <begin position="142"/>
        <end position="159"/>
    </location>
</feature>
<feature type="compositionally biased region" description="Low complexity" evidence="9">
    <location>
        <begin position="48"/>
        <end position="57"/>
    </location>
</feature>
<dbReference type="PROSITE" id="PS50011">
    <property type="entry name" value="PROTEIN_KINASE_DOM"/>
    <property type="match status" value="1"/>
</dbReference>
<dbReference type="GO" id="GO:0030332">
    <property type="term" value="F:cyclin binding"/>
    <property type="evidence" value="ECO:0007669"/>
    <property type="project" value="TreeGrafter"/>
</dbReference>
<feature type="compositionally biased region" description="Polar residues" evidence="9">
    <location>
        <begin position="183"/>
        <end position="194"/>
    </location>
</feature>
<evidence type="ECO:0000256" key="8">
    <source>
        <dbReference type="ARBA" id="ARBA00049280"/>
    </source>
</evidence>
<evidence type="ECO:0000259" key="10">
    <source>
        <dbReference type="PROSITE" id="PS50011"/>
    </source>
</evidence>
<dbReference type="GO" id="GO:0045943">
    <property type="term" value="P:positive regulation of transcription by RNA polymerase I"/>
    <property type="evidence" value="ECO:0007669"/>
    <property type="project" value="EnsemblFungi"/>
</dbReference>
<protein>
    <recommendedName>
        <fullName evidence="2">[RNA-polymerase]-subunit kinase</fullName>
        <ecNumber evidence="2">2.7.11.23</ecNumber>
    </recommendedName>
</protein>
<dbReference type="PANTHER" id="PTHR24056">
    <property type="entry name" value="CELL DIVISION PROTEIN KINASE"/>
    <property type="match status" value="1"/>
</dbReference>
<dbReference type="GO" id="GO:0070692">
    <property type="term" value="C:CTDK-1 complex"/>
    <property type="evidence" value="ECO:0007669"/>
    <property type="project" value="EnsemblFungi"/>
</dbReference>
<keyword evidence="5" id="KW-0547">Nucleotide-binding</keyword>
<feature type="domain" description="Protein kinase" evidence="10">
    <location>
        <begin position="322"/>
        <end position="630"/>
    </location>
</feature>
<dbReference type="SMART" id="SM00220">
    <property type="entry name" value="S_TKc"/>
    <property type="match status" value="1"/>
</dbReference>
<gene>
    <name evidence="11" type="primary">TBLA0H00370</name>
    <name evidence="11" type="ORF">TBLA_0H00370</name>
</gene>
<dbReference type="Gene3D" id="3.30.200.20">
    <property type="entry name" value="Phosphorylase Kinase, domain 1"/>
    <property type="match status" value="1"/>
</dbReference>
<evidence type="ECO:0000256" key="6">
    <source>
        <dbReference type="ARBA" id="ARBA00022777"/>
    </source>
</evidence>
<dbReference type="GO" id="GO:0004693">
    <property type="term" value="F:cyclin-dependent protein serine/threonine kinase activity"/>
    <property type="evidence" value="ECO:0007669"/>
    <property type="project" value="EnsemblFungi"/>
</dbReference>
<dbReference type="CDD" id="cd07840">
    <property type="entry name" value="STKc_CDK9_like"/>
    <property type="match status" value="1"/>
</dbReference>
<keyword evidence="4" id="KW-0808">Transferase</keyword>
<organism evidence="11 12">
    <name type="scientific">Henningerozyma blattae (strain ATCC 34711 / CBS 6284 / DSM 70876 / NBRC 10599 / NRRL Y-10934 / UCD 77-7)</name>
    <name type="common">Yeast</name>
    <name type="synonym">Tetrapisispora blattae</name>
    <dbReference type="NCBI Taxonomy" id="1071380"/>
    <lineage>
        <taxon>Eukaryota</taxon>
        <taxon>Fungi</taxon>
        <taxon>Dikarya</taxon>
        <taxon>Ascomycota</taxon>
        <taxon>Saccharomycotina</taxon>
        <taxon>Saccharomycetes</taxon>
        <taxon>Saccharomycetales</taxon>
        <taxon>Saccharomycetaceae</taxon>
        <taxon>Henningerozyma</taxon>
    </lineage>
</organism>
<dbReference type="SUPFAM" id="SSF56112">
    <property type="entry name" value="Protein kinase-like (PK-like)"/>
    <property type="match status" value="1"/>
</dbReference>
<dbReference type="PROSITE" id="PS00108">
    <property type="entry name" value="PROTEIN_KINASE_ST"/>
    <property type="match status" value="1"/>
</dbReference>
<keyword evidence="12" id="KW-1185">Reference proteome</keyword>
<accession>I2H7H8</accession>
<dbReference type="InterPro" id="IPR050108">
    <property type="entry name" value="CDK"/>
</dbReference>
<dbReference type="eggNOG" id="KOG0600">
    <property type="taxonomic scope" value="Eukaryota"/>
</dbReference>
<evidence type="ECO:0000256" key="7">
    <source>
        <dbReference type="ARBA" id="ARBA00022840"/>
    </source>
</evidence>
<evidence type="ECO:0000256" key="1">
    <source>
        <dbReference type="ARBA" id="ARBA00006485"/>
    </source>
</evidence>
<dbReference type="EC" id="2.7.11.23" evidence="2"/>
<feature type="region of interest" description="Disordered" evidence="9">
    <location>
        <begin position="1"/>
        <end position="279"/>
    </location>
</feature>
<feature type="compositionally biased region" description="Low complexity" evidence="9">
    <location>
        <begin position="236"/>
        <end position="250"/>
    </location>
</feature>
<dbReference type="KEGG" id="tbl:TBLA_0H00370"/>
<evidence type="ECO:0000313" key="11">
    <source>
        <dbReference type="EMBL" id="CCH62330.1"/>
    </source>
</evidence>
<reference evidence="11 12" key="1">
    <citation type="journal article" date="2011" name="Proc. Natl. Acad. Sci. U.S.A.">
        <title>Evolutionary erosion of yeast sex chromosomes by mating-type switching accidents.</title>
        <authorList>
            <person name="Gordon J.L."/>
            <person name="Armisen D."/>
            <person name="Proux-Wera E."/>
            <person name="Oheigeartaigh S.S."/>
            <person name="Byrne K.P."/>
            <person name="Wolfe K.H."/>
        </authorList>
    </citation>
    <scope>NUCLEOTIDE SEQUENCE [LARGE SCALE GENOMIC DNA]</scope>
    <source>
        <strain evidence="12">ATCC 34711 / CBS 6284 / DSM 70876 / NBRC 10599 / NRRL Y-10934 / UCD 77-7</strain>
    </source>
</reference>
<feature type="region of interest" description="Disordered" evidence="9">
    <location>
        <begin position="654"/>
        <end position="725"/>
    </location>
</feature>
<dbReference type="EMBL" id="HE806323">
    <property type="protein sequence ID" value="CCH62330.1"/>
    <property type="molecule type" value="Genomic_DNA"/>
</dbReference>
<evidence type="ECO:0000256" key="4">
    <source>
        <dbReference type="ARBA" id="ARBA00022679"/>
    </source>
</evidence>
<dbReference type="AlphaFoldDB" id="I2H7H8"/>
<dbReference type="PANTHER" id="PTHR24056:SF546">
    <property type="entry name" value="CYCLIN-DEPENDENT KINASE 12"/>
    <property type="match status" value="1"/>
</dbReference>
<feature type="compositionally biased region" description="Low complexity" evidence="9">
    <location>
        <begin position="669"/>
        <end position="716"/>
    </location>
</feature>
<dbReference type="InParanoid" id="I2H7H8"/>
<keyword evidence="3" id="KW-0723">Serine/threonine-protein kinase</keyword>
<dbReference type="InterPro" id="IPR008271">
    <property type="entry name" value="Ser/Thr_kinase_AS"/>
</dbReference>
<dbReference type="Proteomes" id="UP000002866">
    <property type="component" value="Chromosome 8"/>
</dbReference>
<comment type="catalytic activity">
    <reaction evidence="8">
        <text>[DNA-directed RNA polymerase] + ATP = phospho-[DNA-directed RNA polymerase] + ADP + H(+)</text>
        <dbReference type="Rhea" id="RHEA:10216"/>
        <dbReference type="Rhea" id="RHEA-COMP:11321"/>
        <dbReference type="Rhea" id="RHEA-COMP:11322"/>
        <dbReference type="ChEBI" id="CHEBI:15378"/>
        <dbReference type="ChEBI" id="CHEBI:30616"/>
        <dbReference type="ChEBI" id="CHEBI:43176"/>
        <dbReference type="ChEBI" id="CHEBI:68546"/>
        <dbReference type="ChEBI" id="CHEBI:456216"/>
        <dbReference type="EC" id="2.7.11.23"/>
    </reaction>
</comment>
<dbReference type="GO" id="GO:0005730">
    <property type="term" value="C:nucleolus"/>
    <property type="evidence" value="ECO:0007669"/>
    <property type="project" value="EnsemblFungi"/>
</dbReference>
<comment type="similarity">
    <text evidence="1">Belongs to the protein kinase superfamily. CMGC Ser/Thr protein kinase family. CDC2/CDKX subfamily.</text>
</comment>
<dbReference type="GO" id="GO:0032968">
    <property type="term" value="P:positive regulation of transcription elongation by RNA polymerase II"/>
    <property type="evidence" value="ECO:0007669"/>
    <property type="project" value="TreeGrafter"/>
</dbReference>
<evidence type="ECO:0000313" key="12">
    <source>
        <dbReference type="Proteomes" id="UP000002866"/>
    </source>
</evidence>
<feature type="compositionally biased region" description="Polar residues" evidence="9">
    <location>
        <begin position="11"/>
        <end position="33"/>
    </location>
</feature>
<feature type="compositionally biased region" description="Polar residues" evidence="9">
    <location>
        <begin position="160"/>
        <end position="175"/>
    </location>
</feature>
<sequence>MAFHDRERSSKIGSNNSNPQSTGSNTSNASKRNYITKHIPRGPRKRPSNNSNISNSNEHTSTDYNDSLSNNPLAKRLKPAHTHQNNSINNADNRYKEKSSSRTNSRYRGANDQSNNTSNSTNSNDRYLNSNSRRRNSHRRSQNSNSGPNSGNNTRSSSRYQGQINNSNSRYNTSNQHDDTNNKNDSNYSITNVTENEELISRKNMSNSASRYGKKGRNIRYSNTSGSTTNQKGIITNSRNSNDRSTNGSTYNDIKLRLPKGPKSFTSTTDISTTSSNLPNSNKNTNLHIDINSNNANNNIISQISKHIKFSILKQKRSSSVYERLLQVGEGTYGKVYKAKNRINWRNCCIEKLRLEGEKEGFPITSIREVKLLQTFNHENISKLTEIMCESQRIIYMIFEYSDNDLSGILLDKKLTIKPNQCKHLFKQLLLGIDYLHDNFILHRDIKGSNILVNNKGILKITDFGLARKMKLNYNINNDDNSNKNNMQYSEPPPENDYTNRVITLWYRPPELLMGTTNYSSEVDMWGCGCLLVELFNKTAIFQGINEIEQINSIFKILGTPNLNTWPEFHKMPWFFMILPFLKQNYEFKYFEKFRKLLPTEECYNLSLGLLDYNPKKRLNAKEALNSQYFKEDPLPEPLVLEGYVGRHEYEVKQARKLQKKKESGSGLGSHNTNNNTGNNNNNNSSHNPSVINHTNSNSNSNSNTHSSRSRSTSISADASLNTKK</sequence>
<keyword evidence="7" id="KW-0067">ATP-binding</keyword>
<dbReference type="InterPro" id="IPR000719">
    <property type="entry name" value="Prot_kinase_dom"/>
</dbReference>
<dbReference type="GeneID" id="14497487"/>
<feature type="compositionally biased region" description="Low complexity" evidence="9">
    <location>
        <begin position="264"/>
        <end position="276"/>
    </location>
</feature>
<dbReference type="FunFam" id="1.10.510.10:FF:000415">
    <property type="entry name" value="CMGC/CDK/CRK7 protein kinase, variant"/>
    <property type="match status" value="1"/>
</dbReference>
<dbReference type="Gene3D" id="1.10.510.10">
    <property type="entry name" value="Transferase(Phosphotransferase) domain 1"/>
    <property type="match status" value="1"/>
</dbReference>
<feature type="compositionally biased region" description="Basic residues" evidence="9">
    <location>
        <begin position="132"/>
        <end position="141"/>
    </location>
</feature>
<dbReference type="OrthoDB" id="204883at2759"/>
<dbReference type="FunCoup" id="I2H7H8">
    <property type="interactions" value="860"/>
</dbReference>
<dbReference type="GO" id="GO:0045903">
    <property type="term" value="P:positive regulation of translational fidelity"/>
    <property type="evidence" value="ECO:0007669"/>
    <property type="project" value="EnsemblFungi"/>
</dbReference>
<name>I2H7H8_HENB6</name>
<dbReference type="GO" id="GO:0005524">
    <property type="term" value="F:ATP binding"/>
    <property type="evidence" value="ECO:0007669"/>
    <property type="project" value="UniProtKB-KW"/>
</dbReference>
<feature type="compositionally biased region" description="Polar residues" evidence="9">
    <location>
        <begin position="58"/>
        <end position="72"/>
    </location>
</feature>
<dbReference type="OMA" id="MQHFDQN"/>
<dbReference type="GO" id="GO:0006413">
    <property type="term" value="P:translational initiation"/>
    <property type="evidence" value="ECO:0007669"/>
    <property type="project" value="EnsemblFungi"/>
</dbReference>
<feature type="compositionally biased region" description="Polar residues" evidence="9">
    <location>
        <begin position="82"/>
        <end position="92"/>
    </location>
</feature>
<feature type="compositionally biased region" description="Basic and acidic residues" evidence="9">
    <location>
        <begin position="1"/>
        <end position="10"/>
    </location>
</feature>
<proteinExistence type="inferred from homology"/>
<dbReference type="InterPro" id="IPR011009">
    <property type="entry name" value="Kinase-like_dom_sf"/>
</dbReference>